<gene>
    <name evidence="1" type="ORF">CONCODRAFT_71374</name>
</gene>
<evidence type="ECO:0000313" key="1">
    <source>
        <dbReference type="EMBL" id="KXN69575.1"/>
    </source>
</evidence>
<sequence length="286" mass="31859">MKVKQRREQEAGNGRITVRRGGVVWEDRELWTTFLCVDGGVSQMALMAGGCCDDLANCGITRVINDVIDLGYDWASGDMCNSILTLSSGKTGRDDLAIAYKKVASVLNRMRAMRPNSVAAMGIITTHAWQLSNTRHRIIACTIISNDSGIGPTTDASSWHNAAVLNKPPTDHIHHELVEGDLNGRKVLLTEKSWSAIKKDSRDIVVKLLDHGHCWLVEMRNTKKVATQEEIEDVEDILRNTLVEAAMEMSRDDFVEALWCWTIESWCASDMMWHAMIGSTASWVEA</sequence>
<dbReference type="OrthoDB" id="2351080at2759"/>
<proteinExistence type="predicted"/>
<dbReference type="EMBL" id="KQ964530">
    <property type="protein sequence ID" value="KXN69575.1"/>
    <property type="molecule type" value="Genomic_DNA"/>
</dbReference>
<accession>A0A137P3H8</accession>
<dbReference type="AlphaFoldDB" id="A0A137P3H8"/>
<keyword evidence="2" id="KW-1185">Reference proteome</keyword>
<evidence type="ECO:0000313" key="2">
    <source>
        <dbReference type="Proteomes" id="UP000070444"/>
    </source>
</evidence>
<reference evidence="1 2" key="1">
    <citation type="journal article" date="2015" name="Genome Biol. Evol.">
        <title>Phylogenomic analyses indicate that early fungi evolved digesting cell walls of algal ancestors of land plants.</title>
        <authorList>
            <person name="Chang Y."/>
            <person name="Wang S."/>
            <person name="Sekimoto S."/>
            <person name="Aerts A.L."/>
            <person name="Choi C."/>
            <person name="Clum A."/>
            <person name="LaButti K.M."/>
            <person name="Lindquist E.A."/>
            <person name="Yee Ngan C."/>
            <person name="Ohm R.A."/>
            <person name="Salamov A.A."/>
            <person name="Grigoriev I.V."/>
            <person name="Spatafora J.W."/>
            <person name="Berbee M.L."/>
        </authorList>
    </citation>
    <scope>NUCLEOTIDE SEQUENCE [LARGE SCALE GENOMIC DNA]</scope>
    <source>
        <strain evidence="1 2">NRRL 28638</strain>
    </source>
</reference>
<name>A0A137P3H8_CONC2</name>
<protein>
    <submittedName>
        <fullName evidence="1">Uncharacterized protein</fullName>
    </submittedName>
</protein>
<dbReference type="Proteomes" id="UP000070444">
    <property type="component" value="Unassembled WGS sequence"/>
</dbReference>
<organism evidence="1 2">
    <name type="scientific">Conidiobolus coronatus (strain ATCC 28846 / CBS 209.66 / NRRL 28638)</name>
    <name type="common">Delacroixia coronata</name>
    <dbReference type="NCBI Taxonomy" id="796925"/>
    <lineage>
        <taxon>Eukaryota</taxon>
        <taxon>Fungi</taxon>
        <taxon>Fungi incertae sedis</taxon>
        <taxon>Zoopagomycota</taxon>
        <taxon>Entomophthoromycotina</taxon>
        <taxon>Entomophthoromycetes</taxon>
        <taxon>Entomophthorales</taxon>
        <taxon>Ancylistaceae</taxon>
        <taxon>Conidiobolus</taxon>
    </lineage>
</organism>